<accession>A0AAP2DVL6</accession>
<proteinExistence type="predicted"/>
<dbReference type="PROSITE" id="PS51257">
    <property type="entry name" value="PROKAR_LIPOPROTEIN"/>
    <property type="match status" value="1"/>
</dbReference>
<gene>
    <name evidence="1" type="ORF">KK083_31945</name>
</gene>
<comment type="caution">
    <text evidence="1">The sequence shown here is derived from an EMBL/GenBank/DDBJ whole genome shotgun (WGS) entry which is preliminary data.</text>
</comment>
<evidence type="ECO:0008006" key="3">
    <source>
        <dbReference type="Google" id="ProtNLM"/>
    </source>
</evidence>
<dbReference type="RefSeq" id="WP_254170231.1">
    <property type="nucleotide sequence ID" value="NZ_JAHESF010000079.1"/>
</dbReference>
<evidence type="ECO:0000313" key="2">
    <source>
        <dbReference type="Proteomes" id="UP001319200"/>
    </source>
</evidence>
<reference evidence="1 2" key="1">
    <citation type="submission" date="2021-05" db="EMBL/GenBank/DDBJ databases">
        <title>A Polyphasic approach of four new species of the genus Ohtaekwangia: Ohtaekwangia histidinii sp. nov., Ohtaekwangia cretensis sp. nov., Ohtaekwangia indiensis sp. nov., Ohtaekwangia reichenbachii sp. nov. from diverse environment.</title>
        <authorList>
            <person name="Octaviana S."/>
        </authorList>
    </citation>
    <scope>NUCLEOTIDE SEQUENCE [LARGE SCALE GENOMIC DNA]</scope>
    <source>
        <strain evidence="1 2">PWU4</strain>
    </source>
</reference>
<keyword evidence="2" id="KW-1185">Reference proteome</keyword>
<name>A0AAP2DVL6_9BACT</name>
<organism evidence="1 2">
    <name type="scientific">Chryseosolibacter histidini</name>
    <dbReference type="NCBI Taxonomy" id="2782349"/>
    <lineage>
        <taxon>Bacteria</taxon>
        <taxon>Pseudomonadati</taxon>
        <taxon>Bacteroidota</taxon>
        <taxon>Cytophagia</taxon>
        <taxon>Cytophagales</taxon>
        <taxon>Chryseotaleaceae</taxon>
        <taxon>Chryseosolibacter</taxon>
    </lineage>
</organism>
<sequence length="244" mass="26433">MNARTSVVFGFFLLIAAGCGLDSDDPKHQVNISPLSFDFSDSEQDWKHGFADFPSKDSTLFELKYAHTNRPSNLGGGKSIMLSGNNLNGDLFMFLKRKISGLQPDTEFTLTFKVEFASDAKVGMTTANGAPGEDVTVKVGATDTEPKTVIENGRIVMNIDKGDQKSNGEDMIQIGNVASLNTDVTGYSLINLNNSAINGLGDQPLIVRSNSKGELWLVIGTDSEYKGTTTLYYTKVEVFLSGSY</sequence>
<dbReference type="EMBL" id="JAHESF010000079">
    <property type="protein sequence ID" value="MBT1701549.1"/>
    <property type="molecule type" value="Genomic_DNA"/>
</dbReference>
<protein>
    <recommendedName>
        <fullName evidence="3">Lipoprotein</fullName>
    </recommendedName>
</protein>
<dbReference type="AlphaFoldDB" id="A0AAP2DVL6"/>
<evidence type="ECO:0000313" key="1">
    <source>
        <dbReference type="EMBL" id="MBT1701549.1"/>
    </source>
</evidence>
<dbReference type="Proteomes" id="UP001319200">
    <property type="component" value="Unassembled WGS sequence"/>
</dbReference>